<dbReference type="InterPro" id="IPR011837">
    <property type="entry name" value="Glycogen_debranch_GlgX"/>
</dbReference>
<dbReference type="Proteomes" id="UP000076976">
    <property type="component" value="Unassembled WGS sequence"/>
</dbReference>
<dbReference type="SUPFAM" id="SSF51445">
    <property type="entry name" value="(Trans)glycosidases"/>
    <property type="match status" value="1"/>
</dbReference>
<dbReference type="AlphaFoldDB" id="A0A176Q8Y9"/>
<dbReference type="Pfam" id="PF02922">
    <property type="entry name" value="CBM_48"/>
    <property type="match status" value="1"/>
</dbReference>
<accession>A0A176Q8Y9</accession>
<dbReference type="CDD" id="cd02856">
    <property type="entry name" value="E_set_GDE_Isoamylase_N"/>
    <property type="match status" value="1"/>
</dbReference>
<gene>
    <name evidence="6" type="ORF">AWH69_14845</name>
</gene>
<keyword evidence="7" id="KW-1185">Reference proteome</keyword>
<dbReference type="NCBIfam" id="TIGR02100">
    <property type="entry name" value="glgX_debranch"/>
    <property type="match status" value="1"/>
</dbReference>
<evidence type="ECO:0000313" key="7">
    <source>
        <dbReference type="Proteomes" id="UP000076976"/>
    </source>
</evidence>
<dbReference type="SUPFAM" id="SSF81296">
    <property type="entry name" value="E set domains"/>
    <property type="match status" value="1"/>
</dbReference>
<dbReference type="InterPro" id="IPR004193">
    <property type="entry name" value="Glyco_hydro_13_N"/>
</dbReference>
<sequence length="730" mass="79465">MPPHTRLDDVAAAAPRRDATPLDHAPVPGAHLVAGGLEVAVHAPFATAVTLCLFGPSGDPAQERQVRLVQRRRGWWSGRVDGVGAGERYGYRVDGPWEPEAGHRHNPAKVLLDPYARMVDRVLDAYPPALFGHVVGEDGRADIAVRSDLDSAGVAPLGVVVDERFDWGEHPRPRRELADSVVYEVHVREMTAAMPGVPEHLRGTYAGMAHPACVEHLLSLGVTAVELLPVHHFVSEPEVLARGLVNHWGYNTLGFFAPHLPYASTTDPQGALDELKGMVKILHAAGIEVILDVVYNHTAEQSVQGATLSWRGLAGRTSYRLDERGRDVDVTGCGNTLDLRDATTQRMVLDSLRYWVTQCGVDGFRFDLAVALARGTHDDYDPGHPFLTALRTDPVLSGVHLIAEPWDVGPHGWRTGQMPPPLAEWNDRYRDAAREFWLSDLAVARGARQGSSTHGVREIATRLAGSRDLFGSGERGPASSIGFVTAHDGFTLADLTAYDVKHNEANGEDGRDGSDHNRSWNHGVEGPTGDPEVLALRRRSRRNLLATLLLSTGVPMIAAGDEIGRTTQGNNNPYCQDGPLTWLDWELGAEQEDLLATTRALGGWRHELATLRRRRHYTGSPLDDHGASDIGWYDEHGSAMTHQWGESSRRVLQMHLDGAPLGHRSALVVLHGAGHDGRVVLPAPPGVAGFELWWDSAWERPDAGERVHVPAGEGVDVTAASIRLYVATPA</sequence>
<organism evidence="6 7">
    <name type="scientific">Janibacter melonis</name>
    <dbReference type="NCBI Taxonomy" id="262209"/>
    <lineage>
        <taxon>Bacteria</taxon>
        <taxon>Bacillati</taxon>
        <taxon>Actinomycetota</taxon>
        <taxon>Actinomycetes</taxon>
        <taxon>Micrococcales</taxon>
        <taxon>Intrasporangiaceae</taxon>
        <taxon>Janibacter</taxon>
    </lineage>
</organism>
<evidence type="ECO:0000259" key="5">
    <source>
        <dbReference type="SMART" id="SM00642"/>
    </source>
</evidence>
<dbReference type="InterPro" id="IPR013780">
    <property type="entry name" value="Glyco_hydro_b"/>
</dbReference>
<dbReference type="Gene3D" id="2.60.40.10">
    <property type="entry name" value="Immunoglobulins"/>
    <property type="match status" value="1"/>
</dbReference>
<feature type="domain" description="Glycosyl hydrolase family 13 catalytic" evidence="5">
    <location>
        <begin position="184"/>
        <end position="605"/>
    </location>
</feature>
<dbReference type="Gene3D" id="3.20.20.80">
    <property type="entry name" value="Glycosidases"/>
    <property type="match status" value="1"/>
</dbReference>
<dbReference type="InterPro" id="IPR006047">
    <property type="entry name" value="GH13_cat_dom"/>
</dbReference>
<dbReference type="GO" id="GO:0004135">
    <property type="term" value="F:amylo-alpha-1,6-glucosidase activity"/>
    <property type="evidence" value="ECO:0007669"/>
    <property type="project" value="InterPro"/>
</dbReference>
<evidence type="ECO:0000256" key="1">
    <source>
        <dbReference type="ARBA" id="ARBA00008061"/>
    </source>
</evidence>
<dbReference type="CDD" id="cd11326">
    <property type="entry name" value="AmyAc_Glg_debranch"/>
    <property type="match status" value="1"/>
</dbReference>
<dbReference type="RefSeq" id="WP_068277742.1">
    <property type="nucleotide sequence ID" value="NZ_LQZG01000005.1"/>
</dbReference>
<proteinExistence type="inferred from homology"/>
<dbReference type="SUPFAM" id="SSF51011">
    <property type="entry name" value="Glycosyl hydrolase domain"/>
    <property type="match status" value="1"/>
</dbReference>
<dbReference type="InterPro" id="IPR017853">
    <property type="entry name" value="GH"/>
</dbReference>
<evidence type="ECO:0000256" key="2">
    <source>
        <dbReference type="ARBA" id="ARBA00022801"/>
    </source>
</evidence>
<keyword evidence="3" id="KW-0326">Glycosidase</keyword>
<dbReference type="Gene3D" id="2.60.40.1180">
    <property type="entry name" value="Golgi alpha-mannosidase II"/>
    <property type="match status" value="1"/>
</dbReference>
<evidence type="ECO:0000256" key="4">
    <source>
        <dbReference type="SAM" id="MobiDB-lite"/>
    </source>
</evidence>
<reference evidence="6 7" key="1">
    <citation type="submission" date="2016-01" db="EMBL/GenBank/DDBJ databases">
        <title>Janibacter melonis strain CD11_4 genome sequencing and assembly.</title>
        <authorList>
            <person name="Nair G.R."/>
            <person name="Kaur G."/>
            <person name="Chander A.M."/>
            <person name="Mayilraj S."/>
        </authorList>
    </citation>
    <scope>NUCLEOTIDE SEQUENCE [LARGE SCALE GENOMIC DNA]</scope>
    <source>
        <strain evidence="6 7">CD11-4</strain>
    </source>
</reference>
<evidence type="ECO:0000313" key="6">
    <source>
        <dbReference type="EMBL" id="OAB86176.1"/>
    </source>
</evidence>
<comment type="caution">
    <text evidence="6">The sequence shown here is derived from an EMBL/GenBank/DDBJ whole genome shotgun (WGS) entry which is preliminary data.</text>
</comment>
<feature type="region of interest" description="Disordered" evidence="4">
    <location>
        <begin position="1"/>
        <end position="24"/>
    </location>
</feature>
<dbReference type="STRING" id="262209.AWH69_14845"/>
<name>A0A176Q8Y9_9MICO</name>
<dbReference type="EMBL" id="LQZG01000005">
    <property type="protein sequence ID" value="OAB86176.1"/>
    <property type="molecule type" value="Genomic_DNA"/>
</dbReference>
<comment type="similarity">
    <text evidence="1">Belongs to the glycosyl hydrolase 13 family.</text>
</comment>
<evidence type="ECO:0000256" key="3">
    <source>
        <dbReference type="ARBA" id="ARBA00023295"/>
    </source>
</evidence>
<feature type="compositionally biased region" description="Basic and acidic residues" evidence="4">
    <location>
        <begin position="1"/>
        <end position="21"/>
    </location>
</feature>
<dbReference type="SMART" id="SM00642">
    <property type="entry name" value="Aamy"/>
    <property type="match status" value="1"/>
</dbReference>
<protein>
    <submittedName>
        <fullName evidence="6">Glycogen debranching enzyme</fullName>
    </submittedName>
</protein>
<keyword evidence="2" id="KW-0378">Hydrolase</keyword>
<dbReference type="GO" id="GO:0005980">
    <property type="term" value="P:glycogen catabolic process"/>
    <property type="evidence" value="ECO:0007669"/>
    <property type="project" value="InterPro"/>
</dbReference>
<feature type="region of interest" description="Disordered" evidence="4">
    <location>
        <begin position="503"/>
        <end position="528"/>
    </location>
</feature>
<dbReference type="InterPro" id="IPR014756">
    <property type="entry name" value="Ig_E-set"/>
</dbReference>
<dbReference type="InterPro" id="IPR013783">
    <property type="entry name" value="Ig-like_fold"/>
</dbReference>
<dbReference type="PANTHER" id="PTHR43002">
    <property type="entry name" value="GLYCOGEN DEBRANCHING ENZYME"/>
    <property type="match status" value="1"/>
</dbReference>
<dbReference type="InterPro" id="IPR044505">
    <property type="entry name" value="GlgX_Isoamylase_N_E_set"/>
</dbReference>
<feature type="compositionally biased region" description="Basic and acidic residues" evidence="4">
    <location>
        <begin position="503"/>
        <end position="518"/>
    </location>
</feature>